<evidence type="ECO:0000256" key="11">
    <source>
        <dbReference type="ARBA" id="ARBA00055151"/>
    </source>
</evidence>
<dbReference type="Gene3D" id="1.10.3370.10">
    <property type="entry name" value="SecY subunit domain"/>
    <property type="match status" value="1"/>
</dbReference>
<proteinExistence type="inferred from homology"/>
<dbReference type="HAMAP" id="MF_01465">
    <property type="entry name" value="SecY"/>
    <property type="match status" value="1"/>
</dbReference>
<feature type="transmembrane region" description="Helical" evidence="14">
    <location>
        <begin position="115"/>
        <end position="137"/>
    </location>
</feature>
<gene>
    <name evidence="15" type="primary">secY</name>
</gene>
<dbReference type="InterPro" id="IPR030659">
    <property type="entry name" value="SecY_CS"/>
</dbReference>
<keyword evidence="5 12" id="KW-0653">Protein transport</keyword>
<dbReference type="PROSITE" id="PS00755">
    <property type="entry name" value="SECY_1"/>
    <property type="match status" value="1"/>
</dbReference>
<evidence type="ECO:0000256" key="1">
    <source>
        <dbReference type="ARBA" id="ARBA00004141"/>
    </source>
</evidence>
<keyword evidence="15" id="KW-0934">Plastid</keyword>
<feature type="transmembrane region" description="Helical" evidence="14">
    <location>
        <begin position="381"/>
        <end position="400"/>
    </location>
</feature>
<feature type="transmembrane region" description="Helical" evidence="14">
    <location>
        <begin position="202"/>
        <end position="223"/>
    </location>
</feature>
<evidence type="ECO:0000256" key="4">
    <source>
        <dbReference type="ARBA" id="ARBA00022692"/>
    </source>
</evidence>
<sequence length="420" mass="46358">MQSMRKNSKRQGIKERILLTLGLLILSRLGTFIPVPGVDHDAFYQSIASNPIVSFLNIFSGGGFASIGIFALGIVPYINASIIIQLATTSIPSLEKLQKEEGEAGRQKISQITRYIALGWSAIQSVGVSLWVRPYVFNWDTQFVVEMTLALTTGSMLIMWFSEQITEKGIGNGPSLLIFINIIAGLPKLIQQKSGLMSNNSQAIELFALASIFLIMIVGIIFIQEGTRRIPIISARQLGKGQSQNKTSYLPLRLNQGGVMPIIFASAILVLPAYLSQIVKNEFLLKFLSLLSPNSGDKVFYLVFYFSLILFFSYFYASLIINPNDVSQNLKKMESSIPGVRPGKATTDYLQKTLNRLTFLGALFLAFIAVIPSIIENITNISTFKGLGATSLLILVGVAIDTSKQIQTYLISRNYENIMK</sequence>
<dbReference type="EMBL" id="KY856940">
    <property type="protein sequence ID" value="ASO75979.1"/>
    <property type="molecule type" value="Genomic_DNA"/>
</dbReference>
<evidence type="ECO:0000256" key="12">
    <source>
        <dbReference type="RuleBase" id="RU003484"/>
    </source>
</evidence>
<keyword evidence="9 14" id="KW-0472">Membrane</keyword>
<feature type="transmembrane region" description="Helical" evidence="14">
    <location>
        <begin position="143"/>
        <end position="161"/>
    </location>
</feature>
<evidence type="ECO:0000256" key="10">
    <source>
        <dbReference type="ARBA" id="ARBA00039733"/>
    </source>
</evidence>
<dbReference type="SUPFAM" id="SSF103491">
    <property type="entry name" value="Preprotein translocase SecY subunit"/>
    <property type="match status" value="1"/>
</dbReference>
<evidence type="ECO:0000256" key="6">
    <source>
        <dbReference type="ARBA" id="ARBA00022989"/>
    </source>
</evidence>
<dbReference type="InterPro" id="IPR023201">
    <property type="entry name" value="SecY_dom_sf"/>
</dbReference>
<dbReference type="AlphaFoldDB" id="A0A222AHZ8"/>
<dbReference type="GO" id="GO:0016020">
    <property type="term" value="C:membrane"/>
    <property type="evidence" value="ECO:0007669"/>
    <property type="project" value="UniProtKB-SubCell"/>
</dbReference>
<evidence type="ECO:0000256" key="9">
    <source>
        <dbReference type="ARBA" id="ARBA00023136"/>
    </source>
</evidence>
<keyword evidence="8" id="KW-0793">Thylakoid</keyword>
<evidence type="ECO:0000313" key="15">
    <source>
        <dbReference type="EMBL" id="ASO75979.1"/>
    </source>
</evidence>
<dbReference type="InterPro" id="IPR002208">
    <property type="entry name" value="SecY/SEC61-alpha"/>
</dbReference>
<dbReference type="PIRSF" id="PIRSF004557">
    <property type="entry name" value="SecY"/>
    <property type="match status" value="1"/>
</dbReference>
<dbReference type="PANTHER" id="PTHR10906">
    <property type="entry name" value="SECY/SEC61-ALPHA FAMILY MEMBER"/>
    <property type="match status" value="1"/>
</dbReference>
<reference evidence="15" key="1">
    <citation type="journal article" date="2017" name="Genome Biol. Evol.">
        <title>Evolutionary Dynamics of Cryptophyte Plastid Genomes.</title>
        <authorList>
            <person name="Kim J.I."/>
            <person name="Moore C.E."/>
            <person name="Archibald J.M."/>
            <person name="Bhattacharya D."/>
            <person name="Yi G."/>
            <person name="Yoon H.S."/>
            <person name="Shin W."/>
        </authorList>
    </citation>
    <scope>NUCLEOTIDE SEQUENCE</scope>
    <source>
        <strain evidence="15">CCMP1868</strain>
    </source>
</reference>
<dbReference type="FunFam" id="1.10.3370.10:FF:000001">
    <property type="entry name" value="Preprotein translocase subunit SecY"/>
    <property type="match status" value="1"/>
</dbReference>
<feature type="transmembrane region" description="Helical" evidence="14">
    <location>
        <begin position="357"/>
        <end position="375"/>
    </location>
</feature>
<evidence type="ECO:0000256" key="8">
    <source>
        <dbReference type="ARBA" id="ARBA00023078"/>
    </source>
</evidence>
<feature type="transmembrane region" description="Helical" evidence="14">
    <location>
        <begin position="258"/>
        <end position="279"/>
    </location>
</feature>
<feature type="transmembrane region" description="Helical" evidence="14">
    <location>
        <begin position="299"/>
        <end position="321"/>
    </location>
</feature>
<keyword evidence="6 14" id="KW-1133">Transmembrane helix</keyword>
<comment type="function">
    <text evidence="11">The central subunit of the protein translocation channel SecYE. Consists of two halves formed by TMs 1-5 and 6-10. These two domains form a lateral gate at the front which open onto the bilayer between TMs 2 and 7, and are clamped together by SecE at the back. The channel is closed by both a pore ring composed of hydrophobic SecY resides and a short helix (helix 2A) on the extracellular side of the membrane which forms a plug.</text>
</comment>
<keyword evidence="7 12" id="KW-0811">Translocation</keyword>
<dbReference type="GO" id="GO:0015031">
    <property type="term" value="P:protein transport"/>
    <property type="evidence" value="ECO:0007669"/>
    <property type="project" value="UniProtKB-KW"/>
</dbReference>
<name>A0A222AHZ8_9CRYP</name>
<dbReference type="Pfam" id="PF00344">
    <property type="entry name" value="SecY"/>
    <property type="match status" value="1"/>
</dbReference>
<evidence type="ECO:0000256" key="5">
    <source>
        <dbReference type="ARBA" id="ARBA00022927"/>
    </source>
</evidence>
<dbReference type="InterPro" id="IPR026593">
    <property type="entry name" value="SecY"/>
</dbReference>
<feature type="transmembrane region" description="Helical" evidence="14">
    <location>
        <begin position="56"/>
        <end position="78"/>
    </location>
</feature>
<evidence type="ECO:0000256" key="2">
    <source>
        <dbReference type="ARBA" id="ARBA00005751"/>
    </source>
</evidence>
<geneLocation type="plastid" evidence="15"/>
<comment type="subcellular location">
    <subcellularLocation>
        <location evidence="1 12">Membrane</location>
        <topology evidence="1 12">Multi-pass membrane protein</topology>
    </subcellularLocation>
</comment>
<protein>
    <recommendedName>
        <fullName evidence="10">Protein translocase subunit SecY</fullName>
    </recommendedName>
</protein>
<dbReference type="NCBIfam" id="TIGR00967">
    <property type="entry name" value="3a0501s007"/>
    <property type="match status" value="1"/>
</dbReference>
<keyword evidence="4 12" id="KW-0812">Transmembrane</keyword>
<dbReference type="PRINTS" id="PR00303">
    <property type="entry name" value="SECYTRNLCASE"/>
</dbReference>
<evidence type="ECO:0000256" key="7">
    <source>
        <dbReference type="ARBA" id="ARBA00023010"/>
    </source>
</evidence>
<comment type="similarity">
    <text evidence="2 13">Belongs to the SecY/SEC61-alpha family.</text>
</comment>
<dbReference type="PROSITE" id="PS00756">
    <property type="entry name" value="SECY_2"/>
    <property type="match status" value="1"/>
</dbReference>
<evidence type="ECO:0000256" key="13">
    <source>
        <dbReference type="RuleBase" id="RU004349"/>
    </source>
</evidence>
<feature type="transmembrane region" description="Helical" evidence="14">
    <location>
        <begin position="173"/>
        <end position="190"/>
    </location>
</feature>
<evidence type="ECO:0000256" key="3">
    <source>
        <dbReference type="ARBA" id="ARBA00022448"/>
    </source>
</evidence>
<evidence type="ECO:0000256" key="14">
    <source>
        <dbReference type="SAM" id="Phobius"/>
    </source>
</evidence>
<keyword evidence="3 12" id="KW-0813">Transport</keyword>
<organism evidence="15">
    <name type="scientific">Storeatula sp. CCMP1868</name>
    <dbReference type="NCBI Taxonomy" id="195070"/>
    <lineage>
        <taxon>Eukaryota</taxon>
        <taxon>Cryptophyceae</taxon>
        <taxon>Pyrenomonadales</taxon>
        <taxon>Pyrenomonadaceae</taxon>
        <taxon>Storeatula</taxon>
    </lineage>
</organism>
<accession>A0A222AHZ8</accession>